<organism evidence="1 2">
    <name type="scientific">Haematococcus lacustris</name>
    <name type="common">Green alga</name>
    <name type="synonym">Haematococcus pluvialis</name>
    <dbReference type="NCBI Taxonomy" id="44745"/>
    <lineage>
        <taxon>Eukaryota</taxon>
        <taxon>Viridiplantae</taxon>
        <taxon>Chlorophyta</taxon>
        <taxon>core chlorophytes</taxon>
        <taxon>Chlorophyceae</taxon>
        <taxon>CS clade</taxon>
        <taxon>Chlamydomonadales</taxon>
        <taxon>Haematococcaceae</taxon>
        <taxon>Haematococcus</taxon>
    </lineage>
</organism>
<evidence type="ECO:0000313" key="1">
    <source>
        <dbReference type="EMBL" id="GFH24343.1"/>
    </source>
</evidence>
<reference evidence="1 2" key="1">
    <citation type="submission" date="2020-02" db="EMBL/GenBank/DDBJ databases">
        <title>Draft genome sequence of Haematococcus lacustris strain NIES-144.</title>
        <authorList>
            <person name="Morimoto D."/>
            <person name="Nakagawa S."/>
            <person name="Yoshida T."/>
            <person name="Sawayama S."/>
        </authorList>
    </citation>
    <scope>NUCLEOTIDE SEQUENCE [LARGE SCALE GENOMIC DNA]</scope>
    <source>
        <strain evidence="1 2">NIES-144</strain>
    </source>
</reference>
<gene>
    <name evidence="1" type="ORF">HaLaN_22120</name>
</gene>
<dbReference type="Proteomes" id="UP000485058">
    <property type="component" value="Unassembled WGS sequence"/>
</dbReference>
<proteinExistence type="predicted"/>
<protein>
    <submittedName>
        <fullName evidence="1">Uncharacterized protein</fullName>
    </submittedName>
</protein>
<sequence>MGAVRHTQVHSCLWVDSSRLEPWYGPTTAPPGTFVLQQQRSQRMPASPFGTQFGAATQAQKPAAFGGGFGSTSTFGASQVTQLLASAAGTGHQ</sequence>
<evidence type="ECO:0000313" key="2">
    <source>
        <dbReference type="Proteomes" id="UP000485058"/>
    </source>
</evidence>
<keyword evidence="2" id="KW-1185">Reference proteome</keyword>
<comment type="caution">
    <text evidence="1">The sequence shown here is derived from an EMBL/GenBank/DDBJ whole genome shotgun (WGS) entry which is preliminary data.</text>
</comment>
<name>A0A699ZNU3_HAELA</name>
<dbReference type="EMBL" id="BLLF01002509">
    <property type="protein sequence ID" value="GFH24343.1"/>
    <property type="molecule type" value="Genomic_DNA"/>
</dbReference>
<dbReference type="AlphaFoldDB" id="A0A699ZNU3"/>
<accession>A0A699ZNU3</accession>